<protein>
    <submittedName>
        <fullName evidence="1">Uncharacterized protein</fullName>
    </submittedName>
</protein>
<dbReference type="RefSeq" id="WP_128559023.1">
    <property type="nucleotide sequence ID" value="NZ_QUAK01000212.1"/>
</dbReference>
<dbReference type="Proteomes" id="UP000263094">
    <property type="component" value="Unassembled WGS sequence"/>
</dbReference>
<dbReference type="OrthoDB" id="4322784at2"/>
<evidence type="ECO:0000313" key="2">
    <source>
        <dbReference type="Proteomes" id="UP000263094"/>
    </source>
</evidence>
<dbReference type="EMBL" id="QUAK01000212">
    <property type="protein sequence ID" value="RFU83267.1"/>
    <property type="molecule type" value="Genomic_DNA"/>
</dbReference>
<proteinExistence type="predicted"/>
<keyword evidence="2" id="KW-1185">Reference proteome</keyword>
<sequence length="113" mass="12212">MAITEPPAPTALTAAVAYARAPSIISEIGWTADQAATRPFGTQLPREFWLRKAAVLDRIALDDENAHILTDAPAVADAAARRLMECDGATGTDPRGYVRAQYAAWTRQHTTHP</sequence>
<organism evidence="1 2">
    <name type="scientific">Streptomyces triticagri</name>
    <dbReference type="NCBI Taxonomy" id="2293568"/>
    <lineage>
        <taxon>Bacteria</taxon>
        <taxon>Bacillati</taxon>
        <taxon>Actinomycetota</taxon>
        <taxon>Actinomycetes</taxon>
        <taxon>Kitasatosporales</taxon>
        <taxon>Streptomycetaceae</taxon>
        <taxon>Streptomyces</taxon>
    </lineage>
</organism>
<evidence type="ECO:0000313" key="1">
    <source>
        <dbReference type="EMBL" id="RFU83267.1"/>
    </source>
</evidence>
<name>A0A372LYZ8_9ACTN</name>
<reference evidence="1 2" key="1">
    <citation type="submission" date="2018-08" db="EMBL/GenBank/DDBJ databases">
        <title>Isolation, diversity and antifungal activity of Actinobacteria from wheat.</title>
        <authorList>
            <person name="Han C."/>
        </authorList>
    </citation>
    <scope>NUCLEOTIDE SEQUENCE [LARGE SCALE GENOMIC DNA]</scope>
    <source>
        <strain evidence="1 2">NEAU-YY421</strain>
    </source>
</reference>
<dbReference type="AlphaFoldDB" id="A0A372LYZ8"/>
<gene>
    <name evidence="1" type="ORF">DY218_28585</name>
</gene>
<accession>A0A372LYZ8</accession>
<comment type="caution">
    <text evidence="1">The sequence shown here is derived from an EMBL/GenBank/DDBJ whole genome shotgun (WGS) entry which is preliminary data.</text>
</comment>